<reference evidence="2" key="1">
    <citation type="submission" date="2015-03" db="EMBL/GenBank/DDBJ databases">
        <authorList>
            <person name="Urmite Genomes"/>
        </authorList>
    </citation>
    <scope>NUCLEOTIDE SEQUENCE [LARGE SCALE GENOMIC DNA]</scope>
    <source>
        <strain evidence="2">CSUR P1344</strain>
    </source>
</reference>
<dbReference type="AlphaFoldDB" id="A0A0U1DR81"/>
<organism evidence="1 2">
    <name type="scientific">Mycobacterium europaeum</name>
    <dbReference type="NCBI Taxonomy" id="761804"/>
    <lineage>
        <taxon>Bacteria</taxon>
        <taxon>Bacillati</taxon>
        <taxon>Actinomycetota</taxon>
        <taxon>Actinomycetes</taxon>
        <taxon>Mycobacteriales</taxon>
        <taxon>Mycobacteriaceae</taxon>
        <taxon>Mycobacterium</taxon>
        <taxon>Mycobacterium simiae complex</taxon>
    </lineage>
</organism>
<protein>
    <submittedName>
        <fullName evidence="1">Uncharacterized protein</fullName>
    </submittedName>
</protein>
<dbReference type="Proteomes" id="UP000199601">
    <property type="component" value="Unassembled WGS sequence"/>
</dbReference>
<name>A0A0U1DR81_9MYCO</name>
<proteinExistence type="predicted"/>
<gene>
    <name evidence="1" type="ORF">BN000_04940</name>
</gene>
<accession>A0A0U1DR81</accession>
<evidence type="ECO:0000313" key="2">
    <source>
        <dbReference type="Proteomes" id="UP000199601"/>
    </source>
</evidence>
<sequence length="248" mass="27785">MTRRPVLRLPSQSRALDQGRCDMGQPARQAYCLWKRAQADRQNRDQTWQLRHQVITARPPCTIHITAGMRRGFQPKPRRMDAPGGVPPRAVASLPSRHRDAPALTAILANYSNRRRHDPERSQTEYRRCVVTLPQSGLEQRAANINQRAAGPVPAASGQRDMDRVVPAVRDWPGEGGIKTEAPRQLPARRRAVLRLCTQRRFDGGRPGADCLTPQLRTNGHLATDYERNLLKSVAGSQGMPYAAKIED</sequence>
<keyword evidence="2" id="KW-1185">Reference proteome</keyword>
<evidence type="ECO:0000313" key="1">
    <source>
        <dbReference type="EMBL" id="CQD20527.1"/>
    </source>
</evidence>
<dbReference type="EMBL" id="CTEC01000002">
    <property type="protein sequence ID" value="CQD20527.1"/>
    <property type="molecule type" value="Genomic_DNA"/>
</dbReference>